<evidence type="ECO:0000256" key="5">
    <source>
        <dbReference type="ARBA" id="ARBA00023242"/>
    </source>
</evidence>
<dbReference type="PROSITE" id="PS50016">
    <property type="entry name" value="ZF_PHD_2"/>
    <property type="match status" value="1"/>
</dbReference>
<dbReference type="GO" id="GO:0003682">
    <property type="term" value="F:chromatin binding"/>
    <property type="evidence" value="ECO:0007669"/>
    <property type="project" value="TreeGrafter"/>
</dbReference>
<feature type="region of interest" description="Disordered" evidence="7">
    <location>
        <begin position="938"/>
        <end position="982"/>
    </location>
</feature>
<feature type="region of interest" description="Disordered" evidence="7">
    <location>
        <begin position="200"/>
        <end position="260"/>
    </location>
</feature>
<dbReference type="AlphaFoldDB" id="A0A7S3VEQ7"/>
<sequence>MGDSKKEDKDVETHAPTEPSNTPIVVRRSKRVRTPSSANVTDTQESNPKKKRKRRISKKMEEFQKQKVEKKIKKESQKIKPKRKYRKRQKKANGDECVENKIVKKKKVSKPVEKDEESSLDEKDMVCCICRCSLDYSDKDIFDFSEDGQHDAGEITVDDEIRKQEDDEAYESMQSSSAAPLSSTSKCENDSIDKSCTVMHKTPIPNQQGAKESSIVSREKEESMATQSDENVNNLNKKDDSTGNGKGCGDSGDSDDDKSEGSNYFGIKLPKRLHDNSNALLICDGVGCNRCYHQRCHFVPVLCVPKREWFCLICQMKDKLKMDKKGKSKRGRKPKPKPKPLEKDSNILISEVDDDFEISKSAPLVDADFDSLYRISAQSTAVSSKEIESTKAALGQVDNRSMPPSNQIVLLQNRFEFHSAPLKSEIIQKELSSKIKSAINQNFSQIRLSQNSIRALTETNRARKAIIDNYGITKRLPQTLIQNFYKFAQSKLRLRDLMLNLHKIIQNQNDVKVVEDWLKKTNEVEKSISCSNDNTAQSAISQSSSEVQPSSPLKTSGIKEIEPTSSNRSPTTLNSVPKIISLQSPKIGTLRTDSKTSSNIDVGAINKKLFVGKCTRVEPRFDIKDYDADEDESDAEESDIPADKIKCFVCSSGHAEDDNDVLMCDGKGCFRAMHMKCRLPNVTQATLDQDESGTFFCPFCTCFATALHYIETEFYADERGLKDDDEEQDNAHQDLSSNKSWEQAEEVFPESVEEFEVAEKWMEGLDDDRSSRIISTCLGIEVAGEETSAAQGAGAEIYDDHEEDDESDTDFCSQSRKEDNESISGSDDESSGVNWNIESSELSELPPSQIGSESEDDSQEDDGKKIRRSRRRLGKDNEIQPGKKIDGGTLDTSNIVRGKRRRTSVDYNKLNDAMFGEGGAIRATKDIDDEEDYHFVTKLEPTDGDSNCSSDSDEDCSKSSGSSDGNNSLGNSSTSKTSKGLG</sequence>
<dbReference type="Gene3D" id="3.30.40.10">
    <property type="entry name" value="Zinc/RING finger domain, C3HC4 (zinc finger)"/>
    <property type="match status" value="2"/>
</dbReference>
<evidence type="ECO:0000256" key="4">
    <source>
        <dbReference type="ARBA" id="ARBA00022833"/>
    </source>
</evidence>
<evidence type="ECO:0000256" key="2">
    <source>
        <dbReference type="ARBA" id="ARBA00022723"/>
    </source>
</evidence>
<evidence type="ECO:0000259" key="8">
    <source>
        <dbReference type="PROSITE" id="PS50016"/>
    </source>
</evidence>
<protein>
    <recommendedName>
        <fullName evidence="8">PHD-type domain-containing protein</fullName>
    </recommendedName>
</protein>
<feature type="region of interest" description="Disordered" evidence="7">
    <location>
        <begin position="323"/>
        <end position="344"/>
    </location>
</feature>
<dbReference type="PANTHER" id="PTHR12628:SF10">
    <property type="entry name" value="HOMEOBOX DOMAIN-CONTAINING PROTEIN"/>
    <property type="match status" value="1"/>
</dbReference>
<evidence type="ECO:0000256" key="7">
    <source>
        <dbReference type="SAM" id="MobiDB-lite"/>
    </source>
</evidence>
<feature type="region of interest" description="Disordered" evidence="7">
    <location>
        <begin position="143"/>
        <end position="187"/>
    </location>
</feature>
<feature type="compositionally biased region" description="Basic and acidic residues" evidence="7">
    <location>
        <begin position="1"/>
        <end position="15"/>
    </location>
</feature>
<accession>A0A7S3VEQ7</accession>
<dbReference type="PANTHER" id="PTHR12628">
    <property type="entry name" value="POLYCOMB-LIKE TRANSCRIPTION FACTOR"/>
    <property type="match status" value="1"/>
</dbReference>
<feature type="region of interest" description="Disordered" evidence="7">
    <location>
        <begin position="528"/>
        <end position="577"/>
    </location>
</feature>
<gene>
    <name evidence="9" type="ORF">CDEB00056_LOCUS20134</name>
</gene>
<feature type="region of interest" description="Disordered" evidence="7">
    <location>
        <begin position="800"/>
        <end position="904"/>
    </location>
</feature>
<feature type="compositionally biased region" description="Basic residues" evidence="7">
    <location>
        <begin position="79"/>
        <end position="91"/>
    </location>
</feature>
<dbReference type="EMBL" id="HBIO01026212">
    <property type="protein sequence ID" value="CAE0475281.1"/>
    <property type="molecule type" value="Transcribed_RNA"/>
</dbReference>
<feature type="compositionally biased region" description="Low complexity" evidence="7">
    <location>
        <begin position="838"/>
        <end position="848"/>
    </location>
</feature>
<dbReference type="GO" id="GO:0008270">
    <property type="term" value="F:zinc ion binding"/>
    <property type="evidence" value="ECO:0007669"/>
    <property type="project" value="UniProtKB-KW"/>
</dbReference>
<dbReference type="InterPro" id="IPR011011">
    <property type="entry name" value="Znf_FYVE_PHD"/>
</dbReference>
<keyword evidence="2" id="KW-0479">Metal-binding</keyword>
<feature type="compositionally biased region" description="Basic and acidic residues" evidence="7">
    <location>
        <begin position="874"/>
        <end position="886"/>
    </location>
</feature>
<dbReference type="GO" id="GO:0045814">
    <property type="term" value="P:negative regulation of gene expression, epigenetic"/>
    <property type="evidence" value="ECO:0007669"/>
    <property type="project" value="TreeGrafter"/>
</dbReference>
<feature type="compositionally biased region" description="Polar residues" evidence="7">
    <location>
        <begin position="34"/>
        <end position="46"/>
    </location>
</feature>
<feature type="compositionally biased region" description="Basic residues" evidence="7">
    <location>
        <begin position="326"/>
        <end position="338"/>
    </location>
</feature>
<feature type="compositionally biased region" description="Low complexity" evidence="7">
    <location>
        <begin position="172"/>
        <end position="185"/>
    </location>
</feature>
<proteinExistence type="predicted"/>
<dbReference type="SUPFAM" id="SSF57903">
    <property type="entry name" value="FYVE/PHD zinc finger"/>
    <property type="match status" value="2"/>
</dbReference>
<dbReference type="InterPro" id="IPR019787">
    <property type="entry name" value="Znf_PHD-finger"/>
</dbReference>
<evidence type="ECO:0000313" key="9">
    <source>
        <dbReference type="EMBL" id="CAE0475281.1"/>
    </source>
</evidence>
<dbReference type="Pfam" id="PF00628">
    <property type="entry name" value="PHD"/>
    <property type="match status" value="1"/>
</dbReference>
<dbReference type="SMART" id="SM00249">
    <property type="entry name" value="PHD"/>
    <property type="match status" value="2"/>
</dbReference>
<name>A0A7S3VEQ7_9STRA</name>
<feature type="compositionally biased region" description="Basic and acidic residues" evidence="7">
    <location>
        <begin position="58"/>
        <end position="78"/>
    </location>
</feature>
<evidence type="ECO:0000256" key="6">
    <source>
        <dbReference type="PROSITE-ProRule" id="PRU00146"/>
    </source>
</evidence>
<feature type="domain" description="PHD-type" evidence="8">
    <location>
        <begin position="644"/>
        <end position="703"/>
    </location>
</feature>
<feature type="compositionally biased region" description="Basic and acidic residues" evidence="7">
    <location>
        <begin position="143"/>
        <end position="165"/>
    </location>
</feature>
<feature type="compositionally biased region" description="Low complexity" evidence="7">
    <location>
        <begin position="537"/>
        <end position="551"/>
    </location>
</feature>
<keyword evidence="3 6" id="KW-0863">Zinc-finger</keyword>
<feature type="compositionally biased region" description="Acidic residues" evidence="7">
    <location>
        <begin position="800"/>
        <end position="809"/>
    </location>
</feature>
<dbReference type="GO" id="GO:0003677">
    <property type="term" value="F:DNA binding"/>
    <property type="evidence" value="ECO:0007669"/>
    <property type="project" value="TreeGrafter"/>
</dbReference>
<feature type="region of interest" description="Disordered" evidence="7">
    <location>
        <begin position="723"/>
        <end position="746"/>
    </location>
</feature>
<feature type="compositionally biased region" description="Polar residues" evidence="7">
    <location>
        <begin position="204"/>
        <end position="216"/>
    </location>
</feature>
<evidence type="ECO:0000256" key="3">
    <source>
        <dbReference type="ARBA" id="ARBA00022771"/>
    </source>
</evidence>
<feature type="compositionally biased region" description="Polar residues" evidence="7">
    <location>
        <begin position="224"/>
        <end position="235"/>
    </location>
</feature>
<dbReference type="InterPro" id="IPR013083">
    <property type="entry name" value="Znf_RING/FYVE/PHD"/>
</dbReference>
<keyword evidence="5" id="KW-0539">Nucleus</keyword>
<feature type="region of interest" description="Disordered" evidence="7">
    <location>
        <begin position="1"/>
        <end position="99"/>
    </location>
</feature>
<keyword evidence="4" id="KW-0862">Zinc</keyword>
<dbReference type="GO" id="GO:0005634">
    <property type="term" value="C:nucleus"/>
    <property type="evidence" value="ECO:0007669"/>
    <property type="project" value="UniProtKB-SubCell"/>
</dbReference>
<comment type="subcellular location">
    <subcellularLocation>
        <location evidence="1">Nucleus</location>
    </subcellularLocation>
</comment>
<feature type="compositionally biased region" description="Polar residues" evidence="7">
    <location>
        <begin position="563"/>
        <end position="577"/>
    </location>
</feature>
<organism evidence="9">
    <name type="scientific">Chaetoceros debilis</name>
    <dbReference type="NCBI Taxonomy" id="122233"/>
    <lineage>
        <taxon>Eukaryota</taxon>
        <taxon>Sar</taxon>
        <taxon>Stramenopiles</taxon>
        <taxon>Ochrophyta</taxon>
        <taxon>Bacillariophyta</taxon>
        <taxon>Coscinodiscophyceae</taxon>
        <taxon>Chaetocerotophycidae</taxon>
        <taxon>Chaetocerotales</taxon>
        <taxon>Chaetocerotaceae</taxon>
        <taxon>Chaetoceros</taxon>
    </lineage>
</organism>
<feature type="compositionally biased region" description="Low complexity" evidence="7">
    <location>
        <begin position="958"/>
        <end position="982"/>
    </location>
</feature>
<reference evidence="9" key="1">
    <citation type="submission" date="2021-01" db="EMBL/GenBank/DDBJ databases">
        <authorList>
            <person name="Corre E."/>
            <person name="Pelletier E."/>
            <person name="Niang G."/>
            <person name="Scheremetjew M."/>
            <person name="Finn R."/>
            <person name="Kale V."/>
            <person name="Holt S."/>
            <person name="Cochrane G."/>
            <person name="Meng A."/>
            <person name="Brown T."/>
            <person name="Cohen L."/>
        </authorList>
    </citation>
    <scope>NUCLEOTIDE SEQUENCE</scope>
    <source>
        <strain evidence="9">MM31A-1</strain>
    </source>
</reference>
<evidence type="ECO:0000256" key="1">
    <source>
        <dbReference type="ARBA" id="ARBA00004123"/>
    </source>
</evidence>
<dbReference type="InterPro" id="IPR001965">
    <property type="entry name" value="Znf_PHD"/>
</dbReference>